<accession>A0AAW9SFK1</accession>
<comment type="caution">
    <text evidence="1">The sequence shown here is derived from an EMBL/GenBank/DDBJ whole genome shotgun (WGS) entry which is preliminary data.</text>
</comment>
<dbReference type="RefSeq" id="WP_346824059.1">
    <property type="nucleotide sequence ID" value="NZ_JBDKWZ010000021.1"/>
</dbReference>
<sequence>MSAGSDIFEIDGKTGSFAKNEQGKLTILFDGKAYLREINGIISEIKIGKELANDVNKLKGINPREIWQTEVGKQIKENIRNNKYPSAMVQASKDGTGTVRPKYLQEVLPDTTTKAVIMQNIKKIGGLGVKGGGLIAFFFPFITTYFSEETRKELVNVVMEDINNEGINVIAHEA</sequence>
<keyword evidence="2" id="KW-1185">Reference proteome</keyword>
<name>A0AAW9SFK1_9BACT</name>
<evidence type="ECO:0000313" key="2">
    <source>
        <dbReference type="Proteomes" id="UP001403385"/>
    </source>
</evidence>
<dbReference type="EMBL" id="JBDKWZ010000021">
    <property type="protein sequence ID" value="MEN7551278.1"/>
    <property type="molecule type" value="Genomic_DNA"/>
</dbReference>
<protein>
    <submittedName>
        <fullName evidence="1">Uncharacterized protein</fullName>
    </submittedName>
</protein>
<gene>
    <name evidence="1" type="ORF">AAG747_25395</name>
</gene>
<evidence type="ECO:0000313" key="1">
    <source>
        <dbReference type="EMBL" id="MEN7551278.1"/>
    </source>
</evidence>
<reference evidence="1 2" key="1">
    <citation type="submission" date="2024-04" db="EMBL/GenBank/DDBJ databases">
        <title>Novel genus in family Flammeovirgaceae.</title>
        <authorList>
            <person name="Nguyen T.H."/>
            <person name="Vuong T.Q."/>
            <person name="Le H."/>
            <person name="Kim S.-G."/>
        </authorList>
    </citation>
    <scope>NUCLEOTIDE SEQUENCE [LARGE SCALE GENOMIC DNA]</scope>
    <source>
        <strain evidence="1 2">JCM 23209</strain>
    </source>
</reference>
<dbReference type="Proteomes" id="UP001403385">
    <property type="component" value="Unassembled WGS sequence"/>
</dbReference>
<dbReference type="AlphaFoldDB" id="A0AAW9SFK1"/>
<organism evidence="1 2">
    <name type="scientific">Rapidithrix thailandica</name>
    <dbReference type="NCBI Taxonomy" id="413964"/>
    <lineage>
        <taxon>Bacteria</taxon>
        <taxon>Pseudomonadati</taxon>
        <taxon>Bacteroidota</taxon>
        <taxon>Cytophagia</taxon>
        <taxon>Cytophagales</taxon>
        <taxon>Flammeovirgaceae</taxon>
        <taxon>Rapidithrix</taxon>
    </lineage>
</organism>
<proteinExistence type="predicted"/>